<dbReference type="EMBL" id="BAAAJK010000001">
    <property type="protein sequence ID" value="GAA1380623.1"/>
    <property type="molecule type" value="Genomic_DNA"/>
</dbReference>
<protein>
    <recommendedName>
        <fullName evidence="7">Spermidine/putrescine import ATP-binding protein PotA</fullName>
        <ecNumber evidence="7">7.6.2.11</ecNumber>
    </recommendedName>
</protein>
<gene>
    <name evidence="7" type="primary">potA</name>
    <name evidence="10" type="ORF">GCM10009613_05270</name>
</gene>
<evidence type="ECO:0000256" key="6">
    <source>
        <dbReference type="ARBA" id="ARBA00023136"/>
    </source>
</evidence>
<comment type="caution">
    <text evidence="10">The sequence shown here is derived from an EMBL/GenBank/DDBJ whole genome shotgun (WGS) entry which is preliminary data.</text>
</comment>
<evidence type="ECO:0000256" key="1">
    <source>
        <dbReference type="ARBA" id="ARBA00022448"/>
    </source>
</evidence>
<sequence length="387" mass="41687">MTRTDVRPGDPAATAATSGEDGTAPGGAAVRLDGIVKEYGAFRAVDDVSLTIAAGEFVTLLGASGSGKTTLLRILAGFVPATLGGIRIDGQEISGVPVHRRHIGMVFQDYALFPHLSVERNVAFPLRMQRTPRAERRARVAEALDMVQLGHLGRRLPKELSGGQQQRVALARAIVARPRLLLMDEPLGALDRRLRESMQIEIRRISRELGLTVVNVTHDQEEAMSMSDRIAMLAEGRLVQYGAPEDLYRRPVNDVAASFLGESNLFRGTVTEQQGRLCLPDAGGHVLLPTGPGWWRPGASAVVMVRPQSVTVRSRDADRPPPHRSSVPGTVAATVYAGDSWRILVHDAGGRELVVRAGPDVPHDFAIGDEVTLDWDPAHSVVMAAAS</sequence>
<dbReference type="Proteomes" id="UP001501414">
    <property type="component" value="Unassembled WGS sequence"/>
</dbReference>
<evidence type="ECO:0000313" key="10">
    <source>
        <dbReference type="EMBL" id="GAA1380623.1"/>
    </source>
</evidence>
<dbReference type="PANTHER" id="PTHR42781">
    <property type="entry name" value="SPERMIDINE/PUTRESCINE IMPORT ATP-BINDING PROTEIN POTA"/>
    <property type="match status" value="1"/>
</dbReference>
<evidence type="ECO:0000256" key="8">
    <source>
        <dbReference type="SAM" id="MobiDB-lite"/>
    </source>
</evidence>
<dbReference type="InterPro" id="IPR008995">
    <property type="entry name" value="Mo/tungstate-bd_C_term_dom"/>
</dbReference>
<keyword evidence="5 7" id="KW-1278">Translocase</keyword>
<dbReference type="RefSeq" id="WP_344017949.1">
    <property type="nucleotide sequence ID" value="NZ_BAAAJK010000001.1"/>
</dbReference>
<proteinExistence type="inferred from homology"/>
<dbReference type="Pfam" id="PF00005">
    <property type="entry name" value="ABC_tran"/>
    <property type="match status" value="1"/>
</dbReference>
<dbReference type="PROSITE" id="PS00211">
    <property type="entry name" value="ABC_TRANSPORTER_1"/>
    <property type="match status" value="1"/>
</dbReference>
<comment type="function">
    <text evidence="7">Part of the ABC transporter complex PotABCD involved in spermidine/putrescine import. Responsible for energy coupling to the transport system.</text>
</comment>
<dbReference type="InterPro" id="IPR050093">
    <property type="entry name" value="ABC_SmlMolc_Importer"/>
</dbReference>
<dbReference type="InterPro" id="IPR003593">
    <property type="entry name" value="AAA+_ATPase"/>
</dbReference>
<dbReference type="Gene3D" id="2.40.50.100">
    <property type="match status" value="1"/>
</dbReference>
<keyword evidence="2 7" id="KW-1003">Cell membrane</keyword>
<evidence type="ECO:0000313" key="11">
    <source>
        <dbReference type="Proteomes" id="UP001501414"/>
    </source>
</evidence>
<dbReference type="SUPFAM" id="SSF52540">
    <property type="entry name" value="P-loop containing nucleoside triphosphate hydrolases"/>
    <property type="match status" value="1"/>
</dbReference>
<dbReference type="InterPro" id="IPR017871">
    <property type="entry name" value="ABC_transporter-like_CS"/>
</dbReference>
<dbReference type="InterPro" id="IPR013611">
    <property type="entry name" value="Transp-assoc_OB_typ2"/>
</dbReference>
<feature type="domain" description="ABC transporter" evidence="9">
    <location>
        <begin position="30"/>
        <end position="260"/>
    </location>
</feature>
<comment type="catalytic activity">
    <reaction evidence="7">
        <text>ATP + H2O + polyamine-[polyamine-binding protein]Side 1 = ADP + phosphate + polyamineSide 2 + [polyamine-binding protein]Side 1.</text>
        <dbReference type="EC" id="7.6.2.11"/>
    </reaction>
</comment>
<evidence type="ECO:0000256" key="2">
    <source>
        <dbReference type="ARBA" id="ARBA00022475"/>
    </source>
</evidence>
<dbReference type="PROSITE" id="PS50893">
    <property type="entry name" value="ABC_TRANSPORTER_2"/>
    <property type="match status" value="1"/>
</dbReference>
<dbReference type="Gene3D" id="3.40.50.300">
    <property type="entry name" value="P-loop containing nucleotide triphosphate hydrolases"/>
    <property type="match status" value="1"/>
</dbReference>
<keyword evidence="3 7" id="KW-0547">Nucleotide-binding</keyword>
<keyword evidence="6 7" id="KW-0472">Membrane</keyword>
<name>A0ABP4I433_9PSEU</name>
<comment type="subunit">
    <text evidence="7">The complex is composed of two ATP-binding proteins (PotA), two transmembrane proteins (PotB and PotC) and a solute-binding protein (PotD).</text>
</comment>
<dbReference type="PANTHER" id="PTHR42781:SF4">
    <property type="entry name" value="SPERMIDINE_PUTRESCINE IMPORT ATP-BINDING PROTEIN POTA"/>
    <property type="match status" value="1"/>
</dbReference>
<dbReference type="EC" id="7.6.2.11" evidence="7"/>
<dbReference type="SUPFAM" id="SSF50331">
    <property type="entry name" value="MOP-like"/>
    <property type="match status" value="1"/>
</dbReference>
<reference evidence="11" key="1">
    <citation type="journal article" date="2019" name="Int. J. Syst. Evol. Microbiol.">
        <title>The Global Catalogue of Microorganisms (GCM) 10K type strain sequencing project: providing services to taxonomists for standard genome sequencing and annotation.</title>
        <authorList>
            <consortium name="The Broad Institute Genomics Platform"/>
            <consortium name="The Broad Institute Genome Sequencing Center for Infectious Disease"/>
            <person name="Wu L."/>
            <person name="Ma J."/>
        </authorList>
    </citation>
    <scope>NUCLEOTIDE SEQUENCE [LARGE SCALE GENOMIC DNA]</scope>
    <source>
        <strain evidence="11">JCM 11896</strain>
    </source>
</reference>
<keyword evidence="4 7" id="KW-0067">ATP-binding</keyword>
<feature type="region of interest" description="Disordered" evidence="8">
    <location>
        <begin position="1"/>
        <end position="24"/>
    </location>
</feature>
<evidence type="ECO:0000256" key="7">
    <source>
        <dbReference type="RuleBase" id="RU364083"/>
    </source>
</evidence>
<evidence type="ECO:0000256" key="4">
    <source>
        <dbReference type="ARBA" id="ARBA00022840"/>
    </source>
</evidence>
<evidence type="ECO:0000256" key="3">
    <source>
        <dbReference type="ARBA" id="ARBA00022741"/>
    </source>
</evidence>
<comment type="similarity">
    <text evidence="7">Belongs to the ABC transporter superfamily. Spermidine/putrescine importer (TC 3.A.1.11.1) family.</text>
</comment>
<keyword evidence="11" id="KW-1185">Reference proteome</keyword>
<evidence type="ECO:0000256" key="5">
    <source>
        <dbReference type="ARBA" id="ARBA00022967"/>
    </source>
</evidence>
<keyword evidence="1 7" id="KW-0813">Transport</keyword>
<dbReference type="NCBIfam" id="TIGR01187">
    <property type="entry name" value="potA"/>
    <property type="match status" value="1"/>
</dbReference>
<dbReference type="InterPro" id="IPR027417">
    <property type="entry name" value="P-loop_NTPase"/>
</dbReference>
<dbReference type="Pfam" id="PF08402">
    <property type="entry name" value="TOBE_2"/>
    <property type="match status" value="1"/>
</dbReference>
<dbReference type="GO" id="GO:0005524">
    <property type="term" value="F:ATP binding"/>
    <property type="evidence" value="ECO:0007669"/>
    <property type="project" value="UniProtKB-KW"/>
</dbReference>
<organism evidence="10 11">
    <name type="scientific">Pseudonocardia kongjuensis</name>
    <dbReference type="NCBI Taxonomy" id="102227"/>
    <lineage>
        <taxon>Bacteria</taxon>
        <taxon>Bacillati</taxon>
        <taxon>Actinomycetota</taxon>
        <taxon>Actinomycetes</taxon>
        <taxon>Pseudonocardiales</taxon>
        <taxon>Pseudonocardiaceae</taxon>
        <taxon>Pseudonocardia</taxon>
    </lineage>
</organism>
<dbReference type="SMART" id="SM00382">
    <property type="entry name" value="AAA"/>
    <property type="match status" value="1"/>
</dbReference>
<dbReference type="InterPro" id="IPR003439">
    <property type="entry name" value="ABC_transporter-like_ATP-bd"/>
</dbReference>
<accession>A0ABP4I433</accession>
<evidence type="ECO:0000259" key="9">
    <source>
        <dbReference type="PROSITE" id="PS50893"/>
    </source>
</evidence>
<dbReference type="InterPro" id="IPR005893">
    <property type="entry name" value="PotA-like"/>
</dbReference>